<reference evidence="8" key="2">
    <citation type="submission" date="2023-06" db="EMBL/GenBank/DDBJ databases">
        <authorList>
            <person name="Ma L."/>
            <person name="Liu K.-W."/>
            <person name="Li Z."/>
            <person name="Hsiao Y.-Y."/>
            <person name="Qi Y."/>
            <person name="Fu T."/>
            <person name="Tang G."/>
            <person name="Zhang D."/>
            <person name="Sun W.-H."/>
            <person name="Liu D.-K."/>
            <person name="Li Y."/>
            <person name="Chen G.-Z."/>
            <person name="Liu X.-D."/>
            <person name="Liao X.-Y."/>
            <person name="Jiang Y.-T."/>
            <person name="Yu X."/>
            <person name="Hao Y."/>
            <person name="Huang J."/>
            <person name="Zhao X.-W."/>
            <person name="Ke S."/>
            <person name="Chen Y.-Y."/>
            <person name="Wu W.-L."/>
            <person name="Hsu J.-L."/>
            <person name="Lin Y.-F."/>
            <person name="Huang M.-D."/>
            <person name="Li C.-Y."/>
            <person name="Huang L."/>
            <person name="Wang Z.-W."/>
            <person name="Zhao X."/>
            <person name="Zhong W.-Y."/>
            <person name="Peng D.-H."/>
            <person name="Ahmad S."/>
            <person name="Lan S."/>
            <person name="Zhang J.-S."/>
            <person name="Tsai W.-C."/>
            <person name="Van De Peer Y."/>
            <person name="Liu Z.-J."/>
        </authorList>
    </citation>
    <scope>NUCLEOTIDE SEQUENCE</scope>
    <source>
        <strain evidence="8">SCP</strain>
        <tissue evidence="8">Leaves</tissue>
    </source>
</reference>
<dbReference type="InterPro" id="IPR036312">
    <property type="entry name" value="Bifun_inhib/LTP/seed_sf"/>
</dbReference>
<evidence type="ECO:0000256" key="4">
    <source>
        <dbReference type="ARBA" id="ARBA00023180"/>
    </source>
</evidence>
<dbReference type="SUPFAM" id="SSF47699">
    <property type="entry name" value="Bifunctional inhibitor/lipid-transfer protein/seed storage 2S albumin"/>
    <property type="match status" value="1"/>
</dbReference>
<evidence type="ECO:0000256" key="1">
    <source>
        <dbReference type="ARBA" id="ARBA00009748"/>
    </source>
</evidence>
<protein>
    <recommendedName>
        <fullName evidence="7">Bifunctional inhibitor/plant lipid transfer protein/seed storage helical domain-containing protein</fullName>
    </recommendedName>
</protein>
<evidence type="ECO:0000313" key="8">
    <source>
        <dbReference type="EMBL" id="KAK1259486.1"/>
    </source>
</evidence>
<evidence type="ECO:0000256" key="2">
    <source>
        <dbReference type="ARBA" id="ARBA00022729"/>
    </source>
</evidence>
<dbReference type="Pfam" id="PF14368">
    <property type="entry name" value="LTP_2"/>
    <property type="match status" value="1"/>
</dbReference>
<organism evidence="8 9">
    <name type="scientific">Acorus gramineus</name>
    <name type="common">Dwarf sweet flag</name>
    <dbReference type="NCBI Taxonomy" id="55184"/>
    <lineage>
        <taxon>Eukaryota</taxon>
        <taxon>Viridiplantae</taxon>
        <taxon>Streptophyta</taxon>
        <taxon>Embryophyta</taxon>
        <taxon>Tracheophyta</taxon>
        <taxon>Spermatophyta</taxon>
        <taxon>Magnoliopsida</taxon>
        <taxon>Liliopsida</taxon>
        <taxon>Acoraceae</taxon>
        <taxon>Acorus</taxon>
    </lineage>
</organism>
<evidence type="ECO:0000256" key="6">
    <source>
        <dbReference type="SAM" id="SignalP"/>
    </source>
</evidence>
<accession>A0AAV9A5J1</accession>
<dbReference type="PANTHER" id="PTHR33044">
    <property type="entry name" value="BIFUNCTIONAL INHIBITOR/LIPID-TRANSFER PROTEIN/SEED STORAGE 2S ALBUMIN SUPERFAMILY PROTEIN-RELATED"/>
    <property type="match status" value="1"/>
</dbReference>
<dbReference type="EMBL" id="JAUJYN010000012">
    <property type="protein sequence ID" value="KAK1259486.1"/>
    <property type="molecule type" value="Genomic_DNA"/>
</dbReference>
<evidence type="ECO:0000313" key="9">
    <source>
        <dbReference type="Proteomes" id="UP001179952"/>
    </source>
</evidence>
<feature type="compositionally biased region" description="Low complexity" evidence="5">
    <location>
        <begin position="135"/>
        <end position="157"/>
    </location>
</feature>
<reference evidence="8" key="1">
    <citation type="journal article" date="2023" name="Nat. Commun.">
        <title>Diploid and tetraploid genomes of Acorus and the evolution of monocots.</title>
        <authorList>
            <person name="Ma L."/>
            <person name="Liu K.W."/>
            <person name="Li Z."/>
            <person name="Hsiao Y.Y."/>
            <person name="Qi Y."/>
            <person name="Fu T."/>
            <person name="Tang G.D."/>
            <person name="Zhang D."/>
            <person name="Sun W.H."/>
            <person name="Liu D.K."/>
            <person name="Li Y."/>
            <person name="Chen G.Z."/>
            <person name="Liu X.D."/>
            <person name="Liao X.Y."/>
            <person name="Jiang Y.T."/>
            <person name="Yu X."/>
            <person name="Hao Y."/>
            <person name="Huang J."/>
            <person name="Zhao X.W."/>
            <person name="Ke S."/>
            <person name="Chen Y.Y."/>
            <person name="Wu W.L."/>
            <person name="Hsu J.L."/>
            <person name="Lin Y.F."/>
            <person name="Huang M.D."/>
            <person name="Li C.Y."/>
            <person name="Huang L."/>
            <person name="Wang Z.W."/>
            <person name="Zhao X."/>
            <person name="Zhong W.Y."/>
            <person name="Peng D.H."/>
            <person name="Ahmad S."/>
            <person name="Lan S."/>
            <person name="Zhang J.S."/>
            <person name="Tsai W.C."/>
            <person name="Van de Peer Y."/>
            <person name="Liu Z.J."/>
        </authorList>
    </citation>
    <scope>NUCLEOTIDE SEQUENCE</scope>
    <source>
        <strain evidence="8">SCP</strain>
    </source>
</reference>
<dbReference type="PROSITE" id="PS51257">
    <property type="entry name" value="PROKAR_LIPOPROTEIN"/>
    <property type="match status" value="1"/>
</dbReference>
<feature type="domain" description="Bifunctional inhibitor/plant lipid transfer protein/seed storage helical" evidence="7">
    <location>
        <begin position="12"/>
        <end position="109"/>
    </location>
</feature>
<gene>
    <name evidence="8" type="ORF">QJS04_geneDACA021480</name>
</gene>
<dbReference type="InterPro" id="IPR043325">
    <property type="entry name" value="LTSS"/>
</dbReference>
<keyword evidence="4" id="KW-0325">Glycoprotein</keyword>
<feature type="signal peptide" evidence="6">
    <location>
        <begin position="1"/>
        <end position="24"/>
    </location>
</feature>
<keyword evidence="9" id="KW-1185">Reference proteome</keyword>
<sequence>MSRNTVLLFVVATMLVASPVMIYGQISTACTSAMISSFTPCFNFITGSSANGTSPTSGCCEAMRSLVSNGGGCICLILMGNVPLNLPINRTLAISLPRLCNSASVPLQCKATATPLPAPGPVTFGPGLPPRAPLTPALAIPPAESTSPSPSTSTDALAPPPGSTSNQGLRPLVLPSSAFRISHSDPPFVALLLLGLVFLKYV</sequence>
<dbReference type="Proteomes" id="UP001179952">
    <property type="component" value="Unassembled WGS sequence"/>
</dbReference>
<dbReference type="CDD" id="cd00010">
    <property type="entry name" value="AAI_LTSS"/>
    <property type="match status" value="1"/>
</dbReference>
<comment type="similarity">
    <text evidence="1">Belongs to the plant LTP family.</text>
</comment>
<dbReference type="AlphaFoldDB" id="A0AAV9A5J1"/>
<evidence type="ECO:0000256" key="5">
    <source>
        <dbReference type="SAM" id="MobiDB-lite"/>
    </source>
</evidence>
<name>A0AAV9A5J1_ACOGR</name>
<keyword evidence="3" id="KW-1015">Disulfide bond</keyword>
<dbReference type="InterPro" id="IPR016140">
    <property type="entry name" value="Bifunc_inhib/LTP/seed_store"/>
</dbReference>
<evidence type="ECO:0000259" key="7">
    <source>
        <dbReference type="Pfam" id="PF14368"/>
    </source>
</evidence>
<evidence type="ECO:0000256" key="3">
    <source>
        <dbReference type="ARBA" id="ARBA00023157"/>
    </source>
</evidence>
<feature type="chain" id="PRO_5043911376" description="Bifunctional inhibitor/plant lipid transfer protein/seed storage helical domain-containing protein" evidence="6">
    <location>
        <begin position="25"/>
        <end position="202"/>
    </location>
</feature>
<proteinExistence type="inferred from homology"/>
<dbReference type="Gene3D" id="1.10.110.10">
    <property type="entry name" value="Plant lipid-transfer and hydrophobic proteins"/>
    <property type="match status" value="1"/>
</dbReference>
<comment type="caution">
    <text evidence="8">The sequence shown here is derived from an EMBL/GenBank/DDBJ whole genome shotgun (WGS) entry which is preliminary data.</text>
</comment>
<feature type="region of interest" description="Disordered" evidence="5">
    <location>
        <begin position="135"/>
        <end position="169"/>
    </location>
</feature>
<keyword evidence="2 6" id="KW-0732">Signal</keyword>